<feature type="domain" description="HTH merR-type" evidence="5">
    <location>
        <begin position="5"/>
        <end position="72"/>
    </location>
</feature>
<dbReference type="CDD" id="cd00592">
    <property type="entry name" value="HTH_MerR-like"/>
    <property type="match status" value="1"/>
</dbReference>
<dbReference type="PANTHER" id="PTHR30204">
    <property type="entry name" value="REDOX-CYCLING DRUG-SENSING TRANSCRIPTIONAL ACTIVATOR SOXR"/>
    <property type="match status" value="1"/>
</dbReference>
<dbReference type="InterPro" id="IPR009061">
    <property type="entry name" value="DNA-bd_dom_put_sf"/>
</dbReference>
<proteinExistence type="predicted"/>
<evidence type="ECO:0000256" key="4">
    <source>
        <dbReference type="ARBA" id="ARBA00023163"/>
    </source>
</evidence>
<dbReference type="EMBL" id="MPTB01000009">
    <property type="protein sequence ID" value="OMD49540.1"/>
    <property type="molecule type" value="Genomic_DNA"/>
</dbReference>
<evidence type="ECO:0000256" key="3">
    <source>
        <dbReference type="ARBA" id="ARBA00023125"/>
    </source>
</evidence>
<keyword evidence="1" id="KW-0678">Repressor</keyword>
<dbReference type="InterPro" id="IPR011256">
    <property type="entry name" value="Reg_factor_effector_dom_sf"/>
</dbReference>
<evidence type="ECO:0000313" key="7">
    <source>
        <dbReference type="Proteomes" id="UP000187412"/>
    </source>
</evidence>
<sequence>MELQTISQISKSFKLSTRTLRYYEQIGLIQSTKVAEYAYRTYDAETVLRLQQIVVLRKLRIPLKQIIVILESKDSAEIIATFEQNLKQVADEITALSTIRTILNTFIVRLNESTQLNLKRNLLDDVSILPLFDSLITSKIHFKEDKTMEDLNQANDRLEKLTDREVRILYLPPMSVAALHIIGKTAELEGKEPIYEFIQKNKLPQIKPDFRHIGFNHPDGQLPDGSDHGYERWITIPDELSVEAPFVKKTFAGGLYAAHMIPMGAFDEWERLGEWVKNNEIYEYAGGDPEYMSGLLEEHLNYIHKYMLAADDSTIQLDLLMPIKEKVRKNV</sequence>
<dbReference type="SMART" id="SM00422">
    <property type="entry name" value="HTH_MERR"/>
    <property type="match status" value="1"/>
</dbReference>
<name>A0ABX3HG65_PAEBO</name>
<gene>
    <name evidence="6" type="ORF">BSK56_09310</name>
</gene>
<accession>A0ABX3HG65</accession>
<dbReference type="PANTHER" id="PTHR30204:SF69">
    <property type="entry name" value="MERR-FAMILY TRANSCRIPTIONAL REGULATOR"/>
    <property type="match status" value="1"/>
</dbReference>
<evidence type="ECO:0000259" key="5">
    <source>
        <dbReference type="PROSITE" id="PS50937"/>
    </source>
</evidence>
<dbReference type="Pfam" id="PF13411">
    <property type="entry name" value="MerR_1"/>
    <property type="match status" value="1"/>
</dbReference>
<dbReference type="Gene3D" id="1.10.1660.10">
    <property type="match status" value="1"/>
</dbReference>
<dbReference type="Pfam" id="PF14526">
    <property type="entry name" value="Cass2"/>
    <property type="match status" value="1"/>
</dbReference>
<keyword evidence="4" id="KW-0804">Transcription</keyword>
<reference evidence="6 7" key="1">
    <citation type="submission" date="2016-10" db="EMBL/GenBank/DDBJ databases">
        <title>Paenibacillus species isolates.</title>
        <authorList>
            <person name="Beno S.M."/>
        </authorList>
    </citation>
    <scope>NUCLEOTIDE SEQUENCE [LARGE SCALE GENOMIC DNA]</scope>
    <source>
        <strain evidence="6 7">FSL H7-0744</strain>
    </source>
</reference>
<evidence type="ECO:0000256" key="2">
    <source>
        <dbReference type="ARBA" id="ARBA00023015"/>
    </source>
</evidence>
<comment type="caution">
    <text evidence="6">The sequence shown here is derived from an EMBL/GenBank/DDBJ whole genome shotgun (WGS) entry which is preliminary data.</text>
</comment>
<evidence type="ECO:0000256" key="1">
    <source>
        <dbReference type="ARBA" id="ARBA00022491"/>
    </source>
</evidence>
<keyword evidence="2" id="KW-0805">Transcription regulation</keyword>
<dbReference type="SUPFAM" id="SSF46955">
    <property type="entry name" value="Putative DNA-binding domain"/>
    <property type="match status" value="1"/>
</dbReference>
<evidence type="ECO:0000313" key="6">
    <source>
        <dbReference type="EMBL" id="OMD49540.1"/>
    </source>
</evidence>
<dbReference type="Gene3D" id="3.20.80.10">
    <property type="entry name" value="Regulatory factor, effector binding domain"/>
    <property type="match status" value="1"/>
</dbReference>
<dbReference type="PROSITE" id="PS50937">
    <property type="entry name" value="HTH_MERR_2"/>
    <property type="match status" value="1"/>
</dbReference>
<protein>
    <recommendedName>
        <fullName evidence="5">HTH merR-type domain-containing protein</fullName>
    </recommendedName>
</protein>
<dbReference type="RefSeq" id="WP_076110269.1">
    <property type="nucleotide sequence ID" value="NZ_MPTB01000009.1"/>
</dbReference>
<dbReference type="InterPro" id="IPR000551">
    <property type="entry name" value="MerR-type_HTH_dom"/>
</dbReference>
<dbReference type="InterPro" id="IPR047057">
    <property type="entry name" value="MerR_fam"/>
</dbReference>
<dbReference type="Proteomes" id="UP000187412">
    <property type="component" value="Unassembled WGS sequence"/>
</dbReference>
<keyword evidence="3" id="KW-0238">DNA-binding</keyword>
<organism evidence="6 7">
    <name type="scientific">Paenibacillus borealis</name>
    <dbReference type="NCBI Taxonomy" id="160799"/>
    <lineage>
        <taxon>Bacteria</taxon>
        <taxon>Bacillati</taxon>
        <taxon>Bacillota</taxon>
        <taxon>Bacilli</taxon>
        <taxon>Bacillales</taxon>
        <taxon>Paenibacillaceae</taxon>
        <taxon>Paenibacillus</taxon>
    </lineage>
</organism>
<keyword evidence="7" id="KW-1185">Reference proteome</keyword>
<dbReference type="InterPro" id="IPR029441">
    <property type="entry name" value="Cass2"/>
</dbReference>